<keyword evidence="5 9" id="KW-0963">Cytoplasm</keyword>
<accession>D3PAD1</accession>
<dbReference type="CDD" id="cd04732">
    <property type="entry name" value="HisA"/>
    <property type="match status" value="1"/>
</dbReference>
<keyword evidence="8 9" id="KW-0413">Isomerase</keyword>
<organism evidence="12 13">
    <name type="scientific">Deferribacter desulfuricans (strain DSM 14783 / JCM 11476 / NBRC 101012 / SSM1)</name>
    <dbReference type="NCBI Taxonomy" id="639282"/>
    <lineage>
        <taxon>Bacteria</taxon>
        <taxon>Pseudomonadati</taxon>
        <taxon>Deferribacterota</taxon>
        <taxon>Deferribacteres</taxon>
        <taxon>Deferribacterales</taxon>
        <taxon>Deferribacteraceae</taxon>
        <taxon>Deferribacter</taxon>
    </lineage>
</organism>
<dbReference type="InterPro" id="IPR006062">
    <property type="entry name" value="His_biosynth"/>
</dbReference>
<dbReference type="KEGG" id="ddf:DEFDS_0042"/>
<evidence type="ECO:0000256" key="7">
    <source>
        <dbReference type="ARBA" id="ARBA00023102"/>
    </source>
</evidence>
<comment type="pathway">
    <text evidence="3 9 11">Amino-acid biosynthesis; L-histidine biosynthesis; L-histidine from 5-phospho-alpha-D-ribose 1-diphosphate: step 4/9.</text>
</comment>
<reference evidence="12 13" key="1">
    <citation type="journal article" date="2010" name="DNA Res.">
        <title>Bacterial lifestyle in a deep-sea hydrothermal vent chimney revealed by the genome sequence of the thermophilic bacterium Deferribacter desulfuricans SSM1.</title>
        <authorList>
            <person name="Takaki Y."/>
            <person name="Shimamura S."/>
            <person name="Nakagawa S."/>
            <person name="Fukuhara Y."/>
            <person name="Horikawa H."/>
            <person name="Ankai A."/>
            <person name="Harada T."/>
            <person name="Hosoyama A."/>
            <person name="Oguchi A."/>
            <person name="Fukui S."/>
            <person name="Fujita N."/>
            <person name="Takami H."/>
            <person name="Takai K."/>
        </authorList>
    </citation>
    <scope>NUCLEOTIDE SEQUENCE [LARGE SCALE GENOMIC DNA]</scope>
    <source>
        <strain evidence="13">DSM 14783 / JCM 11476 / NBRC 101012 / SSM1</strain>
    </source>
</reference>
<evidence type="ECO:0000313" key="12">
    <source>
        <dbReference type="EMBL" id="BAI79554.1"/>
    </source>
</evidence>
<dbReference type="NCBIfam" id="TIGR00007">
    <property type="entry name" value="1-(5-phosphoribosyl)-5-[(5-phosphoribosylamino)methylideneamino]imidazole-4-carboxamide isomerase"/>
    <property type="match status" value="1"/>
</dbReference>
<dbReference type="Proteomes" id="UP000001520">
    <property type="component" value="Chromosome"/>
</dbReference>
<dbReference type="STRING" id="639282.DEFDS_0042"/>
<feature type="active site" description="Proton acceptor" evidence="9">
    <location>
        <position position="8"/>
    </location>
</feature>
<sequence>MLVIPAIDILEGKVVRLKQGVMKDSTKYFDNPLDVAKMFQDLGAKRIHIVDLDGAKEGTTVNFDIISKIVQNTNLEIEVGGGIRNFEKAEKYFNLGINYIIIGTAAIKNREFTKEVINKYENRVILGFDCKDENVATDGWYEKSDVTIFEIIDYYKRLKPHALIYTDISRDGMLTGLNFDMLKKLANYSEIPIIASGGVKGIEDIIRLQEIPRIYGCIVGKAFYEGKIDLKEAFKLQN</sequence>
<gene>
    <name evidence="9 12" type="primary">hisA</name>
    <name evidence="12" type="ordered locus">DEFDS_0042</name>
</gene>
<dbReference type="HOGENOM" id="CLU_048577_1_2_0"/>
<dbReference type="PANTHER" id="PTHR43090">
    <property type="entry name" value="1-(5-PHOSPHORIBOSYL)-5-[(5-PHOSPHORIBOSYLAMINO)METHYLIDENEAMINO] IMIDAZOLE-4-CARBOXAMIDE ISOMERASE"/>
    <property type="match status" value="1"/>
</dbReference>
<evidence type="ECO:0000256" key="8">
    <source>
        <dbReference type="ARBA" id="ARBA00023235"/>
    </source>
</evidence>
<dbReference type="OrthoDB" id="9807749at2"/>
<dbReference type="EC" id="5.3.1.16" evidence="9 11"/>
<dbReference type="InterPro" id="IPR011060">
    <property type="entry name" value="RibuloseP-bd_barrel"/>
</dbReference>
<proteinExistence type="inferred from homology"/>
<dbReference type="InterPro" id="IPR013785">
    <property type="entry name" value="Aldolase_TIM"/>
</dbReference>
<dbReference type="InterPro" id="IPR044524">
    <property type="entry name" value="Isoase_HisA-like"/>
</dbReference>
<dbReference type="InterPro" id="IPR023016">
    <property type="entry name" value="HisA/PriA"/>
</dbReference>
<evidence type="ECO:0000256" key="1">
    <source>
        <dbReference type="ARBA" id="ARBA00000901"/>
    </source>
</evidence>
<keyword evidence="6 9" id="KW-0028">Amino-acid biosynthesis</keyword>
<comment type="subcellular location">
    <subcellularLocation>
        <location evidence="2 9 11">Cytoplasm</location>
    </subcellularLocation>
</comment>
<dbReference type="UniPathway" id="UPA00031">
    <property type="reaction ID" value="UER00009"/>
</dbReference>
<evidence type="ECO:0000256" key="5">
    <source>
        <dbReference type="ARBA" id="ARBA00022490"/>
    </source>
</evidence>
<dbReference type="Gene3D" id="3.20.20.70">
    <property type="entry name" value="Aldolase class I"/>
    <property type="match status" value="1"/>
</dbReference>
<dbReference type="GO" id="GO:0003949">
    <property type="term" value="F:1-(5-phosphoribosyl)-5-[(5-phosphoribosylamino)methylideneamino]imidazole-4-carboxamide isomerase activity"/>
    <property type="evidence" value="ECO:0007669"/>
    <property type="project" value="UniProtKB-UniRule"/>
</dbReference>
<keyword evidence="7 9" id="KW-0368">Histidine biosynthesis</keyword>
<evidence type="ECO:0000256" key="4">
    <source>
        <dbReference type="ARBA" id="ARBA00009667"/>
    </source>
</evidence>
<dbReference type="EMBL" id="AP011529">
    <property type="protein sequence ID" value="BAI79554.1"/>
    <property type="molecule type" value="Genomic_DNA"/>
</dbReference>
<evidence type="ECO:0000256" key="3">
    <source>
        <dbReference type="ARBA" id="ARBA00005133"/>
    </source>
</evidence>
<dbReference type="GO" id="GO:0005737">
    <property type="term" value="C:cytoplasm"/>
    <property type="evidence" value="ECO:0007669"/>
    <property type="project" value="UniProtKB-SubCell"/>
</dbReference>
<dbReference type="FunFam" id="3.20.20.70:FF:000009">
    <property type="entry name" value="1-(5-phosphoribosyl)-5-[(5-phosphoribosylamino)methylideneamino] imidazole-4-carboxamide isomerase"/>
    <property type="match status" value="1"/>
</dbReference>
<dbReference type="GO" id="GO:0000105">
    <property type="term" value="P:L-histidine biosynthetic process"/>
    <property type="evidence" value="ECO:0007669"/>
    <property type="project" value="UniProtKB-UniRule"/>
</dbReference>
<dbReference type="RefSeq" id="WP_013006802.1">
    <property type="nucleotide sequence ID" value="NC_013939.1"/>
</dbReference>
<evidence type="ECO:0000313" key="13">
    <source>
        <dbReference type="Proteomes" id="UP000001520"/>
    </source>
</evidence>
<dbReference type="eggNOG" id="COG0106">
    <property type="taxonomic scope" value="Bacteria"/>
</dbReference>
<evidence type="ECO:0000256" key="9">
    <source>
        <dbReference type="HAMAP-Rule" id="MF_01014"/>
    </source>
</evidence>
<feature type="active site" description="Proton donor" evidence="9">
    <location>
        <position position="129"/>
    </location>
</feature>
<comment type="catalytic activity">
    <reaction evidence="1 9 11">
        <text>1-(5-phospho-beta-D-ribosyl)-5-[(5-phospho-beta-D-ribosylamino)methylideneamino]imidazole-4-carboxamide = 5-[(5-phospho-1-deoxy-D-ribulos-1-ylimino)methylamino]-1-(5-phospho-beta-D-ribosyl)imidazole-4-carboxamide</text>
        <dbReference type="Rhea" id="RHEA:15469"/>
        <dbReference type="ChEBI" id="CHEBI:58435"/>
        <dbReference type="ChEBI" id="CHEBI:58525"/>
        <dbReference type="EC" id="5.3.1.16"/>
    </reaction>
</comment>
<evidence type="ECO:0000256" key="6">
    <source>
        <dbReference type="ARBA" id="ARBA00022605"/>
    </source>
</evidence>
<keyword evidence="13" id="KW-1185">Reference proteome</keyword>
<evidence type="ECO:0000256" key="10">
    <source>
        <dbReference type="RuleBase" id="RU003657"/>
    </source>
</evidence>
<evidence type="ECO:0000256" key="11">
    <source>
        <dbReference type="RuleBase" id="RU003658"/>
    </source>
</evidence>
<dbReference type="Pfam" id="PF00977">
    <property type="entry name" value="His_biosynth"/>
    <property type="match status" value="1"/>
</dbReference>
<dbReference type="PANTHER" id="PTHR43090:SF2">
    <property type="entry name" value="1-(5-PHOSPHORIBOSYL)-5-[(5-PHOSPHORIBOSYLAMINO)METHYLIDENEAMINO] IMIDAZOLE-4-CARBOXAMIDE ISOMERASE"/>
    <property type="match status" value="1"/>
</dbReference>
<dbReference type="HAMAP" id="MF_01014">
    <property type="entry name" value="HisA"/>
    <property type="match status" value="1"/>
</dbReference>
<dbReference type="SUPFAM" id="SSF51366">
    <property type="entry name" value="Ribulose-phoshate binding barrel"/>
    <property type="match status" value="1"/>
</dbReference>
<evidence type="ECO:0000256" key="2">
    <source>
        <dbReference type="ARBA" id="ARBA00004496"/>
    </source>
</evidence>
<dbReference type="AlphaFoldDB" id="D3PAD1"/>
<dbReference type="GO" id="GO:0000162">
    <property type="term" value="P:L-tryptophan biosynthetic process"/>
    <property type="evidence" value="ECO:0007669"/>
    <property type="project" value="TreeGrafter"/>
</dbReference>
<comment type="similarity">
    <text evidence="4 9 10">Belongs to the HisA/HisF family.</text>
</comment>
<dbReference type="InterPro" id="IPR006063">
    <property type="entry name" value="HisA_bact_arch"/>
</dbReference>
<name>D3PAD1_DEFDS</name>
<protein>
    <recommendedName>
        <fullName evidence="9 11">1-(5-phosphoribosyl)-5-[(5-phosphoribosylamino)methylideneamino] imidazole-4-carboxamide isomerase</fullName>
        <ecNumber evidence="9 11">5.3.1.16</ecNumber>
    </recommendedName>
    <alternativeName>
        <fullName evidence="9">Phosphoribosylformimino-5-aminoimidazole carboxamide ribotide isomerase</fullName>
    </alternativeName>
</protein>